<dbReference type="GO" id="GO:0016208">
    <property type="term" value="F:AMP binding"/>
    <property type="evidence" value="ECO:0007669"/>
    <property type="project" value="TreeGrafter"/>
</dbReference>
<dbReference type="PANTHER" id="PTHR13697:SF52">
    <property type="entry name" value="ATP-DEPENDENT 6-PHOSPHOFRUCTOKINASE 3"/>
    <property type="match status" value="1"/>
</dbReference>
<dbReference type="FunFam" id="3.40.50.460:FF:000005">
    <property type="entry name" value="ATP-dependent 6-phosphofructokinase"/>
    <property type="match status" value="1"/>
</dbReference>
<dbReference type="GO" id="GO:0048029">
    <property type="term" value="F:monosaccharide binding"/>
    <property type="evidence" value="ECO:0007669"/>
    <property type="project" value="TreeGrafter"/>
</dbReference>
<dbReference type="InterPro" id="IPR015912">
    <property type="entry name" value="Phosphofructokinase_CS"/>
</dbReference>
<comment type="pathway">
    <text evidence="2 10">Carbohydrate degradation; glycolysis; D-glyceraldehyde 3-phosphate and glycerone phosphate from D-glucose: step 3/4.</text>
</comment>
<dbReference type="GO" id="GO:0042802">
    <property type="term" value="F:identical protein binding"/>
    <property type="evidence" value="ECO:0007669"/>
    <property type="project" value="TreeGrafter"/>
</dbReference>
<gene>
    <name evidence="10" type="primary">pfkA</name>
    <name evidence="12" type="ORF">FK268_18685</name>
</gene>
<comment type="similarity">
    <text evidence="10">Belongs to the phosphofructokinase type A (PFKA) family. Mixed-substrate PFK group III subfamily.</text>
</comment>
<dbReference type="Proteomes" id="UP000319792">
    <property type="component" value="Unassembled WGS sequence"/>
</dbReference>
<keyword evidence="5 10" id="KW-0479">Metal-binding</keyword>
<evidence type="ECO:0000259" key="11">
    <source>
        <dbReference type="Pfam" id="PF00365"/>
    </source>
</evidence>
<dbReference type="OrthoDB" id="9802503at2"/>
<organism evidence="12 13">
    <name type="scientific">Tsukamurella sputi</name>
    <dbReference type="NCBI Taxonomy" id="2591848"/>
    <lineage>
        <taxon>Bacteria</taxon>
        <taxon>Bacillati</taxon>
        <taxon>Actinomycetota</taxon>
        <taxon>Actinomycetes</taxon>
        <taxon>Mycobacteriales</taxon>
        <taxon>Tsukamurellaceae</taxon>
        <taxon>Tsukamurella</taxon>
    </lineage>
</organism>
<comment type="catalytic activity">
    <reaction evidence="9">
        <text>D-tagatofuranose 6-phosphate + ATP = D-tagatofuranose 1,6-bisphosphate + ADP + H(+)</text>
        <dbReference type="Rhea" id="RHEA:12420"/>
        <dbReference type="ChEBI" id="CHEBI:15378"/>
        <dbReference type="ChEBI" id="CHEBI:30616"/>
        <dbReference type="ChEBI" id="CHEBI:58694"/>
        <dbReference type="ChEBI" id="CHEBI:58695"/>
        <dbReference type="ChEBI" id="CHEBI:456216"/>
        <dbReference type="EC" id="2.7.1.144"/>
    </reaction>
</comment>
<keyword evidence="10" id="KW-0547">Nucleotide-binding</keyword>
<feature type="binding site" evidence="10">
    <location>
        <position position="163"/>
    </location>
    <ligand>
        <name>substrate</name>
        <note>ligand shared between dimeric partners</note>
    </ligand>
</feature>
<dbReference type="Gene3D" id="3.40.50.460">
    <property type="entry name" value="Phosphofructokinase domain"/>
    <property type="match status" value="1"/>
</dbReference>
<feature type="binding site" description="in other chain" evidence="10">
    <location>
        <position position="223"/>
    </location>
    <ligand>
        <name>substrate</name>
        <note>ligand shared between dimeric partners</note>
    </ligand>
</feature>
<dbReference type="EC" id="2.7.1.11" evidence="10"/>
<comment type="subcellular location">
    <subcellularLocation>
        <location evidence="10">Cytoplasm</location>
    </subcellularLocation>
</comment>
<feature type="binding site" evidence="10">
    <location>
        <position position="104"/>
    </location>
    <ligand>
        <name>Mg(2+)</name>
        <dbReference type="ChEBI" id="CHEBI:18420"/>
        <note>catalytic</note>
    </ligand>
</feature>
<keyword evidence="8 10" id="KW-0324">Glycolysis</keyword>
<reference evidence="12 13" key="1">
    <citation type="submission" date="2019-06" db="EMBL/GenBank/DDBJ databases">
        <authorList>
            <person name="Teng J.L.L."/>
            <person name="Lee H.H."/>
            <person name="Lau S.K.P."/>
            <person name="Woo P.C.Y."/>
        </authorList>
    </citation>
    <scope>NUCLEOTIDE SEQUENCE [LARGE SCALE GENOMIC DNA]</scope>
    <source>
        <strain evidence="12 13">HKU70</strain>
    </source>
</reference>
<feature type="binding site" evidence="10">
    <location>
        <begin position="73"/>
        <end position="74"/>
    </location>
    <ligand>
        <name>ATP</name>
        <dbReference type="ChEBI" id="CHEBI:30616"/>
    </ligand>
</feature>
<keyword evidence="6 10" id="KW-0418">Kinase</keyword>
<keyword evidence="4 10" id="KW-0808">Transferase</keyword>
<evidence type="ECO:0000256" key="6">
    <source>
        <dbReference type="ARBA" id="ARBA00022777"/>
    </source>
</evidence>
<dbReference type="GO" id="GO:0047334">
    <property type="term" value="F:diphosphate-fructose-6-phosphate 1-phosphotransferase activity"/>
    <property type="evidence" value="ECO:0007669"/>
    <property type="project" value="InterPro"/>
</dbReference>
<dbReference type="InterPro" id="IPR012829">
    <property type="entry name" value="Phosphofructokinase_III"/>
</dbReference>
<dbReference type="AlphaFoldDB" id="A0A5C5RIT7"/>
<feature type="active site" description="Proton acceptor" evidence="10">
    <location>
        <position position="128"/>
    </location>
</feature>
<feature type="binding site" description="in other chain" evidence="10">
    <location>
        <begin position="170"/>
        <end position="172"/>
    </location>
    <ligand>
        <name>substrate</name>
        <note>ligand shared between dimeric partners</note>
    </ligand>
</feature>
<evidence type="ECO:0000256" key="10">
    <source>
        <dbReference type="HAMAP-Rule" id="MF_01976"/>
    </source>
</evidence>
<evidence type="ECO:0000256" key="9">
    <source>
        <dbReference type="ARBA" id="ARBA00050440"/>
    </source>
</evidence>
<comment type="function">
    <text evidence="10">Catalyzes the phosphorylation of D-fructose 6-phosphate to fructose 1,6-bisphosphate by ATP, the first committing step of glycolysis.</text>
</comment>
<evidence type="ECO:0000256" key="4">
    <source>
        <dbReference type="ARBA" id="ARBA00022679"/>
    </source>
</evidence>
<comment type="caution">
    <text evidence="12">The sequence shown here is derived from an EMBL/GenBank/DDBJ whole genome shotgun (WGS) entry which is preliminary data.</text>
</comment>
<dbReference type="PRINTS" id="PR00476">
    <property type="entry name" value="PHFRCTKINASE"/>
</dbReference>
<feature type="binding site" description="in other chain" evidence="10">
    <location>
        <begin position="273"/>
        <end position="276"/>
    </location>
    <ligand>
        <name>substrate</name>
        <note>ligand shared between dimeric partners</note>
    </ligand>
</feature>
<keyword evidence="10" id="KW-0067">ATP-binding</keyword>
<keyword evidence="7 10" id="KW-0460">Magnesium</keyword>
<evidence type="ECO:0000256" key="8">
    <source>
        <dbReference type="ARBA" id="ARBA00023152"/>
    </source>
</evidence>
<dbReference type="PANTHER" id="PTHR13697">
    <property type="entry name" value="PHOSPHOFRUCTOKINASE"/>
    <property type="match status" value="1"/>
</dbReference>
<dbReference type="HAMAP" id="MF_01976">
    <property type="entry name" value="Phosphofructokinase_III"/>
    <property type="match status" value="1"/>
</dbReference>
<dbReference type="Pfam" id="PF00365">
    <property type="entry name" value="PFK"/>
    <property type="match status" value="1"/>
</dbReference>
<dbReference type="GO" id="GO:0005945">
    <property type="term" value="C:6-phosphofructokinase complex"/>
    <property type="evidence" value="ECO:0007669"/>
    <property type="project" value="TreeGrafter"/>
</dbReference>
<dbReference type="GO" id="GO:0005524">
    <property type="term" value="F:ATP binding"/>
    <property type="evidence" value="ECO:0007669"/>
    <property type="project" value="UniProtKB-KW"/>
</dbReference>
<dbReference type="GO" id="GO:0003872">
    <property type="term" value="F:6-phosphofructokinase activity"/>
    <property type="evidence" value="ECO:0007669"/>
    <property type="project" value="UniProtKB-UniRule"/>
</dbReference>
<comment type="caution">
    <text evidence="10">Lacks conserved residue(s) required for the propagation of feature annotation.</text>
</comment>
<feature type="binding site" evidence="10">
    <location>
        <position position="10"/>
    </location>
    <ligand>
        <name>ATP</name>
        <dbReference type="ChEBI" id="CHEBI:30616"/>
    </ligand>
</feature>
<keyword evidence="13" id="KW-1185">Reference proteome</keyword>
<dbReference type="NCBIfam" id="TIGR02483">
    <property type="entry name" value="PFK_mixed"/>
    <property type="match status" value="1"/>
</dbReference>
<dbReference type="InterPro" id="IPR012003">
    <property type="entry name" value="ATP_PFK_prok-type"/>
</dbReference>
<dbReference type="RefSeq" id="WP_146436826.1">
    <property type="nucleotide sequence ID" value="NZ_VIGV01000008.1"/>
</dbReference>
<dbReference type="InterPro" id="IPR035966">
    <property type="entry name" value="PKF_sf"/>
</dbReference>
<evidence type="ECO:0000256" key="3">
    <source>
        <dbReference type="ARBA" id="ARBA00022490"/>
    </source>
</evidence>
<evidence type="ECO:0000256" key="7">
    <source>
        <dbReference type="ARBA" id="ARBA00022842"/>
    </source>
</evidence>
<dbReference type="GO" id="GO:0009024">
    <property type="term" value="F:tagatose-6-phosphate kinase activity"/>
    <property type="evidence" value="ECO:0007669"/>
    <property type="project" value="UniProtKB-EC"/>
</dbReference>
<accession>A0A5C5RIT7</accession>
<feature type="site" description="Important for substrate specificity; cannot use PPi as phosphoryl donor" evidence="10">
    <location>
        <position position="105"/>
    </location>
</feature>
<comment type="cofactor">
    <cofactor evidence="1 10">
        <name>Mg(2+)</name>
        <dbReference type="ChEBI" id="CHEBI:18420"/>
    </cofactor>
</comment>
<dbReference type="GO" id="GO:0030388">
    <property type="term" value="P:fructose 1,6-bisphosphate metabolic process"/>
    <property type="evidence" value="ECO:0007669"/>
    <property type="project" value="TreeGrafter"/>
</dbReference>
<dbReference type="InterPro" id="IPR000023">
    <property type="entry name" value="Phosphofructokinase_dom"/>
</dbReference>
<feature type="binding site" description="in other chain" evidence="10">
    <location>
        <begin position="126"/>
        <end position="128"/>
    </location>
    <ligand>
        <name>substrate</name>
        <note>ligand shared between dimeric partners</note>
    </ligand>
</feature>
<dbReference type="GO" id="GO:0070095">
    <property type="term" value="F:fructose-6-phosphate binding"/>
    <property type="evidence" value="ECO:0007669"/>
    <property type="project" value="TreeGrafter"/>
</dbReference>
<evidence type="ECO:0000256" key="5">
    <source>
        <dbReference type="ARBA" id="ARBA00022723"/>
    </source>
</evidence>
<evidence type="ECO:0000256" key="2">
    <source>
        <dbReference type="ARBA" id="ARBA00004679"/>
    </source>
</evidence>
<evidence type="ECO:0000313" key="12">
    <source>
        <dbReference type="EMBL" id="TWS22492.1"/>
    </source>
</evidence>
<dbReference type="GO" id="GO:0006002">
    <property type="term" value="P:fructose 6-phosphate metabolic process"/>
    <property type="evidence" value="ECO:0007669"/>
    <property type="project" value="InterPro"/>
</dbReference>
<dbReference type="UniPathway" id="UPA00109">
    <property type="reaction ID" value="UER00182"/>
</dbReference>
<feature type="domain" description="Phosphofructokinase" evidence="11">
    <location>
        <begin position="2"/>
        <end position="298"/>
    </location>
</feature>
<dbReference type="SUPFAM" id="SSF53784">
    <property type="entry name" value="Phosphofructokinase"/>
    <property type="match status" value="1"/>
</dbReference>
<sequence>MRIGVLTGGGDCPGLNAVIRAVVRTSDSRYGSAVVGFQDGWRGLLEDRRVQLSNDDRNDRLLTKGGTMLGTARTHPDVLRAGLDRIRRTLDDNGIDVLIPIGGEGTLTAASWLAEEGVPVVGVPKTIDNDIDCTDVTFGFDTALTIATDAIDRLHSTAESHQRVMIVEVMGRHAGWIALNSGLASGAHMVLIPEVPFDVEEVCRLIKRRFQRGHSSFIVVVAEGAKPAEGSMELRVGGTDEFGHERFTGVAHQLGVEIEKRINKEVRTTVLGHVQRGGTPTPADRVLATRYGVNAADAAHAGKVGQMVSLRGTQIGLVPLADAVKQLKRVPRDRYDDAAEFFKTPASSRDR</sequence>
<dbReference type="GO" id="GO:0061621">
    <property type="term" value="P:canonical glycolysis"/>
    <property type="evidence" value="ECO:0007669"/>
    <property type="project" value="TreeGrafter"/>
</dbReference>
<feature type="binding site" evidence="10">
    <location>
        <begin position="103"/>
        <end position="106"/>
    </location>
    <ligand>
        <name>ATP</name>
        <dbReference type="ChEBI" id="CHEBI:30616"/>
    </ligand>
</feature>
<dbReference type="PIRSF" id="PIRSF000532">
    <property type="entry name" value="ATP_PFK_prok"/>
    <property type="match status" value="1"/>
</dbReference>
<dbReference type="GO" id="GO:0046872">
    <property type="term" value="F:metal ion binding"/>
    <property type="evidence" value="ECO:0007669"/>
    <property type="project" value="UniProtKB-KW"/>
</dbReference>
<name>A0A5C5RIT7_9ACTN</name>
<keyword evidence="3 10" id="KW-0963">Cytoplasm</keyword>
<feature type="binding site" evidence="10">
    <location>
        <position position="267"/>
    </location>
    <ligand>
        <name>substrate</name>
        <note>ligand shared between dimeric partners</note>
    </ligand>
</feature>
<dbReference type="InterPro" id="IPR022953">
    <property type="entry name" value="ATP_PFK"/>
</dbReference>
<comment type="subunit">
    <text evidence="10">Homodimer or homotetramer.</text>
</comment>
<protein>
    <recommendedName>
        <fullName evidence="10">ATP-dependent 6-phosphofructokinase</fullName>
        <shortName evidence="10">ATP-PFK</shortName>
        <shortName evidence="10">Phosphofructokinase</shortName>
        <ecNumber evidence="10">2.7.1.11</ecNumber>
    </recommendedName>
    <alternativeName>
        <fullName evidence="10">Phosphohexokinase</fullName>
    </alternativeName>
</protein>
<evidence type="ECO:0000313" key="13">
    <source>
        <dbReference type="Proteomes" id="UP000319792"/>
    </source>
</evidence>
<dbReference type="PROSITE" id="PS00433">
    <property type="entry name" value="PHOSPHOFRUCTOKINASE"/>
    <property type="match status" value="1"/>
</dbReference>
<dbReference type="EMBL" id="VIGV01000008">
    <property type="protein sequence ID" value="TWS22492.1"/>
    <property type="molecule type" value="Genomic_DNA"/>
</dbReference>
<evidence type="ECO:0000256" key="1">
    <source>
        <dbReference type="ARBA" id="ARBA00001946"/>
    </source>
</evidence>
<proteinExistence type="inferred from homology"/>
<reference evidence="12 13" key="2">
    <citation type="submission" date="2019-08" db="EMBL/GenBank/DDBJ databases">
        <title>Tsukamurella conjunctivitidis sp. nov., Tsukamurella assacharolytica sp. nov. and Tsukamurella sputae sp. nov. isolated from patients with conjunctivitis, bacteraemia (lymphoma) and respiratory infection (sputum) in Hong Kong.</title>
        <authorList>
            <person name="Fok K.M.N."/>
            <person name="Fong J.Y.H."/>
        </authorList>
    </citation>
    <scope>NUCLEOTIDE SEQUENCE [LARGE SCALE GENOMIC DNA]</scope>
    <source>
        <strain evidence="12 13">HKU70</strain>
    </source>
</reference>
<dbReference type="Gene3D" id="3.40.50.450">
    <property type="match status" value="1"/>
</dbReference>
<comment type="catalytic activity">
    <reaction evidence="10">
        <text>beta-D-fructose 6-phosphate + ATP = beta-D-fructose 1,6-bisphosphate + ADP + H(+)</text>
        <dbReference type="Rhea" id="RHEA:16109"/>
        <dbReference type="ChEBI" id="CHEBI:15378"/>
        <dbReference type="ChEBI" id="CHEBI:30616"/>
        <dbReference type="ChEBI" id="CHEBI:32966"/>
        <dbReference type="ChEBI" id="CHEBI:57634"/>
        <dbReference type="ChEBI" id="CHEBI:456216"/>
        <dbReference type="EC" id="2.7.1.11"/>
    </reaction>
</comment>
<dbReference type="NCBIfam" id="NF002872">
    <property type="entry name" value="PRK03202.1"/>
    <property type="match status" value="1"/>
</dbReference>